<keyword evidence="3 6" id="KW-0812">Transmembrane</keyword>
<feature type="transmembrane region" description="Helical" evidence="6">
    <location>
        <begin position="332"/>
        <end position="356"/>
    </location>
</feature>
<dbReference type="RefSeq" id="WP_263335610.1">
    <property type="nucleotide sequence ID" value="NZ_JAOVQO010000008.1"/>
</dbReference>
<reference evidence="7 8" key="1">
    <citation type="submission" date="2022-10" db="EMBL/GenBank/DDBJ databases">
        <title>Defluviimonas sp. nov., isolated from ocean surface sediments.</title>
        <authorList>
            <person name="He W."/>
            <person name="Wang L."/>
            <person name="Zhang D.-F."/>
        </authorList>
    </citation>
    <scope>NUCLEOTIDE SEQUENCE [LARGE SCALE GENOMIC DNA]</scope>
    <source>
        <strain evidence="7 8">WL0024</strain>
    </source>
</reference>
<feature type="transmembrane region" description="Helical" evidence="6">
    <location>
        <begin position="393"/>
        <end position="414"/>
    </location>
</feature>
<dbReference type="Pfam" id="PF01943">
    <property type="entry name" value="Polysacc_synt"/>
    <property type="match status" value="1"/>
</dbReference>
<proteinExistence type="predicted"/>
<name>A0ABT2X9E3_9RHOB</name>
<feature type="transmembrane region" description="Helical" evidence="6">
    <location>
        <begin position="362"/>
        <end position="381"/>
    </location>
</feature>
<keyword evidence="5 6" id="KW-0472">Membrane</keyword>
<sequence length="461" mass="47132">MTRVIDREPPAAQRRWSLAFIERLRARGLASKGFSTSSAGAFAVLVGGAGVSYLAQVATARLVGVDSFGIYMYAVSWLLVASTLSTLGFHVSLLRLLSAYRAEGNWAAMRGVIRFTALIVAVASVLVALLGMALTLSTGAEPELRVTLLIALVATPLFALQLVGASIVRAFGSVVAALAPLRLGRDSFAIVLLAGLVGFGFAPATAPTAMAAMSASGGLILAIAIVQVRRKRPAELDGVSPHSALRDWMRPALPLTVIMGADVVMARSGIIVLGLLGDARGAGIFAVAFSLSILIALPRMAVAAAFAPTVASLHAQGDHDGLQALTRRAARLTLAGAACIAVPMLIAMPMLLGFFGPGFAEGAPAAAVLVAGQLVAAAAGPQQHLMTMTGRETAGAAMHSGGALIGLVLCFLLAGPFGILGAAVAISTGVVAWNVAMAWFAFTRLGLRPGLFVARAAPSQI</sequence>
<feature type="transmembrane region" description="Helical" evidence="6">
    <location>
        <begin position="282"/>
        <end position="311"/>
    </location>
</feature>
<dbReference type="EMBL" id="JAOVQO010000008">
    <property type="protein sequence ID" value="MCU9848380.1"/>
    <property type="molecule type" value="Genomic_DNA"/>
</dbReference>
<accession>A0ABT2X9E3</accession>
<dbReference type="InterPro" id="IPR050833">
    <property type="entry name" value="Poly_Biosynth_Transport"/>
</dbReference>
<feature type="transmembrane region" description="Helical" evidence="6">
    <location>
        <begin position="148"/>
        <end position="171"/>
    </location>
</feature>
<feature type="transmembrane region" description="Helical" evidence="6">
    <location>
        <begin position="115"/>
        <end position="136"/>
    </location>
</feature>
<evidence type="ECO:0000256" key="2">
    <source>
        <dbReference type="ARBA" id="ARBA00022475"/>
    </source>
</evidence>
<keyword evidence="8" id="KW-1185">Reference proteome</keyword>
<comment type="caution">
    <text evidence="7">The sequence shown here is derived from an EMBL/GenBank/DDBJ whole genome shotgun (WGS) entry which is preliminary data.</text>
</comment>
<feature type="transmembrane region" description="Helical" evidence="6">
    <location>
        <begin position="183"/>
        <end position="202"/>
    </location>
</feature>
<dbReference type="Proteomes" id="UP001209535">
    <property type="component" value="Unassembled WGS sequence"/>
</dbReference>
<dbReference type="PANTHER" id="PTHR30250">
    <property type="entry name" value="PST FAMILY PREDICTED COLANIC ACID TRANSPORTER"/>
    <property type="match status" value="1"/>
</dbReference>
<evidence type="ECO:0000313" key="8">
    <source>
        <dbReference type="Proteomes" id="UP001209535"/>
    </source>
</evidence>
<keyword evidence="4 6" id="KW-1133">Transmembrane helix</keyword>
<organism evidence="7 8">
    <name type="scientific">Albidovulum salinarum</name>
    <dbReference type="NCBI Taxonomy" id="2984153"/>
    <lineage>
        <taxon>Bacteria</taxon>
        <taxon>Pseudomonadati</taxon>
        <taxon>Pseudomonadota</taxon>
        <taxon>Alphaproteobacteria</taxon>
        <taxon>Rhodobacterales</taxon>
        <taxon>Paracoccaceae</taxon>
        <taxon>Albidovulum</taxon>
    </lineage>
</organism>
<evidence type="ECO:0000256" key="4">
    <source>
        <dbReference type="ARBA" id="ARBA00022989"/>
    </source>
</evidence>
<gene>
    <name evidence="7" type="ORF">OEZ60_10200</name>
</gene>
<evidence type="ECO:0000256" key="3">
    <source>
        <dbReference type="ARBA" id="ARBA00022692"/>
    </source>
</evidence>
<feature type="transmembrane region" description="Helical" evidence="6">
    <location>
        <begin position="208"/>
        <end position="226"/>
    </location>
</feature>
<evidence type="ECO:0000256" key="1">
    <source>
        <dbReference type="ARBA" id="ARBA00004651"/>
    </source>
</evidence>
<feature type="transmembrane region" description="Helical" evidence="6">
    <location>
        <begin position="252"/>
        <end position="276"/>
    </location>
</feature>
<feature type="transmembrane region" description="Helical" evidence="6">
    <location>
        <begin position="33"/>
        <end position="55"/>
    </location>
</feature>
<evidence type="ECO:0000256" key="6">
    <source>
        <dbReference type="SAM" id="Phobius"/>
    </source>
</evidence>
<dbReference type="PANTHER" id="PTHR30250:SF11">
    <property type="entry name" value="O-ANTIGEN TRANSPORTER-RELATED"/>
    <property type="match status" value="1"/>
</dbReference>
<feature type="transmembrane region" description="Helical" evidence="6">
    <location>
        <begin position="420"/>
        <end position="442"/>
    </location>
</feature>
<evidence type="ECO:0000256" key="5">
    <source>
        <dbReference type="ARBA" id="ARBA00023136"/>
    </source>
</evidence>
<evidence type="ECO:0000313" key="7">
    <source>
        <dbReference type="EMBL" id="MCU9848380.1"/>
    </source>
</evidence>
<dbReference type="InterPro" id="IPR002797">
    <property type="entry name" value="Polysacc_synth"/>
</dbReference>
<protein>
    <submittedName>
        <fullName evidence="7">Oligosaccharide flippase family protein</fullName>
    </submittedName>
</protein>
<comment type="subcellular location">
    <subcellularLocation>
        <location evidence="1">Cell membrane</location>
        <topology evidence="1">Multi-pass membrane protein</topology>
    </subcellularLocation>
</comment>
<feature type="transmembrane region" description="Helical" evidence="6">
    <location>
        <begin position="70"/>
        <end position="94"/>
    </location>
</feature>
<keyword evidence="2" id="KW-1003">Cell membrane</keyword>